<name>A0A5C4T0D4_9BACL</name>
<feature type="domain" description="Transcription regulator PadR N-terminal" evidence="1">
    <location>
        <begin position="6"/>
        <end position="80"/>
    </location>
</feature>
<comment type="caution">
    <text evidence="2">The sequence shown here is derived from an EMBL/GenBank/DDBJ whole genome shotgun (WGS) entry which is preliminary data.</text>
</comment>
<keyword evidence="3" id="KW-1185">Reference proteome</keyword>
<dbReference type="SUPFAM" id="SSF46785">
    <property type="entry name" value="Winged helix' DNA-binding domain"/>
    <property type="match status" value="1"/>
</dbReference>
<evidence type="ECO:0000259" key="1">
    <source>
        <dbReference type="Pfam" id="PF03551"/>
    </source>
</evidence>
<reference evidence="2 3" key="1">
    <citation type="submission" date="2019-05" db="EMBL/GenBank/DDBJ databases">
        <title>We sequenced the genome of Paenibacillus hemerocallicola KCTC 33185 for further insight into its adaptation and study the phylogeny of Paenibacillus.</title>
        <authorList>
            <person name="Narsing Rao M.P."/>
        </authorList>
    </citation>
    <scope>NUCLEOTIDE SEQUENCE [LARGE SCALE GENOMIC DNA]</scope>
    <source>
        <strain evidence="2 3">KCTC 33185</strain>
    </source>
</reference>
<sequence>MYEIFVLGELTVGDRHGYILQEILKSALGPFRQISAGTLYPLLSRLVEDGFIELRPESGSSGSRPRKLYAITESGRIRFRQLMEAPLEFQADTEILFQFKTVYFRYVSKEARLACMEQYLTYAQYKLKHVTDREFQLHMQRPEPEKQRAQLLRVLDYRKQIGAAEIEWVKQEIERMKAAAD</sequence>
<evidence type="ECO:0000313" key="3">
    <source>
        <dbReference type="Proteomes" id="UP000307943"/>
    </source>
</evidence>
<gene>
    <name evidence="2" type="ORF">FE784_31675</name>
</gene>
<evidence type="ECO:0000313" key="2">
    <source>
        <dbReference type="EMBL" id="TNJ62245.1"/>
    </source>
</evidence>
<dbReference type="AlphaFoldDB" id="A0A5C4T0D4"/>
<proteinExistence type="predicted"/>
<accession>A0A5C4T0D4</accession>
<organism evidence="2 3">
    <name type="scientific">Paenibacillus hemerocallicola</name>
    <dbReference type="NCBI Taxonomy" id="1172614"/>
    <lineage>
        <taxon>Bacteria</taxon>
        <taxon>Bacillati</taxon>
        <taxon>Bacillota</taxon>
        <taxon>Bacilli</taxon>
        <taxon>Bacillales</taxon>
        <taxon>Paenibacillaceae</taxon>
        <taxon>Paenibacillus</taxon>
    </lineage>
</organism>
<dbReference type="InterPro" id="IPR052509">
    <property type="entry name" value="Metal_resp_DNA-bind_regulator"/>
</dbReference>
<dbReference type="OrthoDB" id="2374094at2"/>
<dbReference type="Gene3D" id="1.10.10.10">
    <property type="entry name" value="Winged helix-like DNA-binding domain superfamily/Winged helix DNA-binding domain"/>
    <property type="match status" value="1"/>
</dbReference>
<dbReference type="PANTHER" id="PTHR33169">
    <property type="entry name" value="PADR-FAMILY TRANSCRIPTIONAL REGULATOR"/>
    <property type="match status" value="1"/>
</dbReference>
<dbReference type="InterPro" id="IPR036390">
    <property type="entry name" value="WH_DNA-bd_sf"/>
</dbReference>
<dbReference type="PANTHER" id="PTHR33169:SF26">
    <property type="entry name" value="CONSERVED PROTEIN"/>
    <property type="match status" value="1"/>
</dbReference>
<dbReference type="EMBL" id="VDCQ01000063">
    <property type="protein sequence ID" value="TNJ62245.1"/>
    <property type="molecule type" value="Genomic_DNA"/>
</dbReference>
<dbReference type="Pfam" id="PF03551">
    <property type="entry name" value="PadR"/>
    <property type="match status" value="1"/>
</dbReference>
<dbReference type="Proteomes" id="UP000307943">
    <property type="component" value="Unassembled WGS sequence"/>
</dbReference>
<dbReference type="RefSeq" id="WP_139606274.1">
    <property type="nucleotide sequence ID" value="NZ_VDCQ01000063.1"/>
</dbReference>
<protein>
    <submittedName>
        <fullName evidence="2">Helix-turn-helix transcriptional regulator</fullName>
    </submittedName>
</protein>
<dbReference type="InterPro" id="IPR036388">
    <property type="entry name" value="WH-like_DNA-bd_sf"/>
</dbReference>
<dbReference type="InterPro" id="IPR005149">
    <property type="entry name" value="Tscrpt_reg_PadR_N"/>
</dbReference>